<feature type="chain" id="PRO_5020974015" description="SH3b domain-containing protein" evidence="2">
    <location>
        <begin position="17"/>
        <end position="168"/>
    </location>
</feature>
<reference evidence="3 4" key="1">
    <citation type="submission" date="2019-04" db="EMBL/GenBank/DDBJ databases">
        <title>Comparative genomics and transcriptomics to analyze fruiting body development in filamentous ascomycetes.</title>
        <authorList>
            <consortium name="DOE Joint Genome Institute"/>
            <person name="Lutkenhaus R."/>
            <person name="Traeger S."/>
            <person name="Breuer J."/>
            <person name="Kuo A."/>
            <person name="Lipzen A."/>
            <person name="Pangilinan J."/>
            <person name="Dilworth D."/>
            <person name="Sandor L."/>
            <person name="Poggeler S."/>
            <person name="Barry K."/>
            <person name="Grigoriev I.V."/>
            <person name="Nowrousian M."/>
        </authorList>
    </citation>
    <scope>NUCLEOTIDE SEQUENCE [LARGE SCALE GENOMIC DNA]</scope>
    <source>
        <strain evidence="3 4">CBS 389.68</strain>
    </source>
</reference>
<dbReference type="InParanoid" id="A0A4S2MY33"/>
<sequence>MKLHLIPLSLLALSIAANPIAGPHPGPEAAALAGPGPNPIAEPIPNPGPGPDALAGPGPGPESEPEAEPEPEPESFPPSQLFKRADKTCRVYTGDGNVACRTGAGTGYSVKYRVSASYRFGVRCKANGSNVMGNRVWDWIPGWGCWISAYYTRPADGTRSCETGVPWC</sequence>
<keyword evidence="2" id="KW-0732">Signal</keyword>
<dbReference type="Proteomes" id="UP000298138">
    <property type="component" value="Unassembled WGS sequence"/>
</dbReference>
<protein>
    <recommendedName>
        <fullName evidence="5">SH3b domain-containing protein</fullName>
    </recommendedName>
</protein>
<gene>
    <name evidence="3" type="ORF">EX30DRAFT_395616</name>
</gene>
<dbReference type="AlphaFoldDB" id="A0A4S2MY33"/>
<organism evidence="3 4">
    <name type="scientific">Ascodesmis nigricans</name>
    <dbReference type="NCBI Taxonomy" id="341454"/>
    <lineage>
        <taxon>Eukaryota</taxon>
        <taxon>Fungi</taxon>
        <taxon>Dikarya</taxon>
        <taxon>Ascomycota</taxon>
        <taxon>Pezizomycotina</taxon>
        <taxon>Pezizomycetes</taxon>
        <taxon>Pezizales</taxon>
        <taxon>Ascodesmidaceae</taxon>
        <taxon>Ascodesmis</taxon>
    </lineage>
</organism>
<feature type="signal peptide" evidence="2">
    <location>
        <begin position="1"/>
        <end position="16"/>
    </location>
</feature>
<dbReference type="STRING" id="341454.A0A4S2MY33"/>
<evidence type="ECO:0000256" key="2">
    <source>
        <dbReference type="SAM" id="SignalP"/>
    </source>
</evidence>
<accession>A0A4S2MY33</accession>
<proteinExistence type="predicted"/>
<dbReference type="OrthoDB" id="3477104at2759"/>
<feature type="compositionally biased region" description="Pro residues" evidence="1">
    <location>
        <begin position="36"/>
        <end position="50"/>
    </location>
</feature>
<evidence type="ECO:0000313" key="3">
    <source>
        <dbReference type="EMBL" id="TGZ81473.1"/>
    </source>
</evidence>
<evidence type="ECO:0008006" key="5">
    <source>
        <dbReference type="Google" id="ProtNLM"/>
    </source>
</evidence>
<evidence type="ECO:0000256" key="1">
    <source>
        <dbReference type="SAM" id="MobiDB-lite"/>
    </source>
</evidence>
<name>A0A4S2MY33_9PEZI</name>
<keyword evidence="4" id="KW-1185">Reference proteome</keyword>
<feature type="region of interest" description="Disordered" evidence="1">
    <location>
        <begin position="27"/>
        <end position="83"/>
    </location>
</feature>
<evidence type="ECO:0000313" key="4">
    <source>
        <dbReference type="Proteomes" id="UP000298138"/>
    </source>
</evidence>
<dbReference type="EMBL" id="ML220119">
    <property type="protein sequence ID" value="TGZ81473.1"/>
    <property type="molecule type" value="Genomic_DNA"/>
</dbReference>
<feature type="compositionally biased region" description="Acidic residues" evidence="1">
    <location>
        <begin position="63"/>
        <end position="73"/>
    </location>
</feature>